<feature type="transmembrane region" description="Helical" evidence="1">
    <location>
        <begin position="79"/>
        <end position="101"/>
    </location>
</feature>
<evidence type="ECO:0000313" key="2">
    <source>
        <dbReference type="EMBL" id="HFW33200.1"/>
    </source>
</evidence>
<dbReference type="AlphaFoldDB" id="A0A7C3REN7"/>
<feature type="transmembrane region" description="Helical" evidence="1">
    <location>
        <begin position="53"/>
        <end position="72"/>
    </location>
</feature>
<keyword evidence="1" id="KW-0812">Transmembrane</keyword>
<feature type="transmembrane region" description="Helical" evidence="1">
    <location>
        <begin position="7"/>
        <end position="27"/>
    </location>
</feature>
<organism evidence="2">
    <name type="scientific">Archaeoglobus fulgidus</name>
    <dbReference type="NCBI Taxonomy" id="2234"/>
    <lineage>
        <taxon>Archaea</taxon>
        <taxon>Methanobacteriati</taxon>
        <taxon>Methanobacteriota</taxon>
        <taxon>Archaeoglobi</taxon>
        <taxon>Archaeoglobales</taxon>
        <taxon>Archaeoglobaceae</taxon>
        <taxon>Archaeoglobus</taxon>
    </lineage>
</organism>
<keyword evidence="1" id="KW-1133">Transmembrane helix</keyword>
<evidence type="ECO:0000313" key="3">
    <source>
        <dbReference type="EMBL" id="HGF87388.1"/>
    </source>
</evidence>
<dbReference type="EMBL" id="DSQD01000088">
    <property type="protein sequence ID" value="HGF87388.1"/>
    <property type="molecule type" value="Genomic_DNA"/>
</dbReference>
<protein>
    <submittedName>
        <fullName evidence="2">Uncharacterized protein</fullName>
    </submittedName>
</protein>
<name>A0A7C3REN7_ARCFL</name>
<gene>
    <name evidence="3" type="ORF">ENR21_02985</name>
    <name evidence="2" type="ORF">ENW66_09700</name>
</gene>
<reference evidence="2" key="1">
    <citation type="journal article" date="2020" name="mSystems">
        <title>Genome- and Community-Level Interaction Insights into Carbon Utilization and Element Cycling Functions of Hydrothermarchaeota in Hydrothermal Sediment.</title>
        <authorList>
            <person name="Zhou Z."/>
            <person name="Liu Y."/>
            <person name="Xu W."/>
            <person name="Pan J."/>
            <person name="Luo Z.H."/>
            <person name="Li M."/>
        </authorList>
    </citation>
    <scope>NUCLEOTIDE SEQUENCE [LARGE SCALE GENOMIC DNA]</scope>
    <source>
        <strain evidence="3">SpSt-38</strain>
        <strain evidence="2">SpSt-87</strain>
    </source>
</reference>
<keyword evidence="1" id="KW-0472">Membrane</keyword>
<evidence type="ECO:0000256" key="1">
    <source>
        <dbReference type="SAM" id="Phobius"/>
    </source>
</evidence>
<comment type="caution">
    <text evidence="2">The sequence shown here is derived from an EMBL/GenBank/DDBJ whole genome shotgun (WGS) entry which is preliminary data.</text>
</comment>
<dbReference type="EMBL" id="DTLB01000052">
    <property type="protein sequence ID" value="HFW33200.1"/>
    <property type="molecule type" value="Genomic_DNA"/>
</dbReference>
<accession>A0A7C3REN7</accession>
<proteinExistence type="predicted"/>
<sequence>MIEFKVAKAFCLLSFVIFLFVGFYFFLFPKSLEIVILETGKLLKVERGDEINFWRSLTFAYMMTIAFLALLIASNVTIYWRFLIVLFIAKVSSSSAALTFFLSGGGFYSLVITFVDFPLALFFIGLYLWIWKNRIMG</sequence>
<feature type="transmembrane region" description="Helical" evidence="1">
    <location>
        <begin position="107"/>
        <end position="130"/>
    </location>
</feature>